<evidence type="ECO:0000256" key="1">
    <source>
        <dbReference type="ARBA" id="ARBA00023125"/>
    </source>
</evidence>
<dbReference type="Proteomes" id="UP001223144">
    <property type="component" value="Unassembled WGS sequence"/>
</dbReference>
<dbReference type="RefSeq" id="WP_279925787.1">
    <property type="nucleotide sequence ID" value="NZ_JARWBG010000002.1"/>
</dbReference>
<dbReference type="InterPro" id="IPR009057">
    <property type="entry name" value="Homeodomain-like_sf"/>
</dbReference>
<dbReference type="Pfam" id="PF17933">
    <property type="entry name" value="TetR_C_25"/>
    <property type="match status" value="1"/>
</dbReference>
<evidence type="ECO:0000256" key="2">
    <source>
        <dbReference type="PROSITE-ProRule" id="PRU00335"/>
    </source>
</evidence>
<dbReference type="InterPro" id="IPR001647">
    <property type="entry name" value="HTH_TetR"/>
</dbReference>
<dbReference type="PROSITE" id="PS50977">
    <property type="entry name" value="HTH_TETR_2"/>
    <property type="match status" value="1"/>
</dbReference>
<evidence type="ECO:0000313" key="5">
    <source>
        <dbReference type="Proteomes" id="UP001223144"/>
    </source>
</evidence>
<sequence>MRAGSSEVAEDRTSRAVVRDEALRLFAERGVEGVSVRQVAAAAGVSPGLVVHHFGSKEGLREAVDRYVVAVFEKVLKEAIAGGSSGSVAEAMAGQLPEGSAVPGYLSRLLTADGEAGRALFRGLFELSRQALAGMVESGMATPGRDPLVRAAFLLVNDLAVVLLRRRIQEVIGVDPLSAAGLERWGDEVLAVYGGGLREREETR</sequence>
<evidence type="ECO:0000259" key="3">
    <source>
        <dbReference type="PROSITE" id="PS50977"/>
    </source>
</evidence>
<keyword evidence="1 2" id="KW-0238">DNA-binding</keyword>
<dbReference type="SUPFAM" id="SSF46689">
    <property type="entry name" value="Homeodomain-like"/>
    <property type="match status" value="1"/>
</dbReference>
<dbReference type="InterPro" id="IPR041484">
    <property type="entry name" value="TetR_C_25"/>
</dbReference>
<dbReference type="EMBL" id="JARWBG010000002">
    <property type="protein sequence ID" value="MDH2387604.1"/>
    <property type="molecule type" value="Genomic_DNA"/>
</dbReference>
<dbReference type="PRINTS" id="PR00455">
    <property type="entry name" value="HTHTETR"/>
</dbReference>
<feature type="DNA-binding region" description="H-T-H motif" evidence="2">
    <location>
        <begin position="35"/>
        <end position="54"/>
    </location>
</feature>
<proteinExistence type="predicted"/>
<dbReference type="Pfam" id="PF00440">
    <property type="entry name" value="TetR_N"/>
    <property type="match status" value="1"/>
</dbReference>
<dbReference type="InterPro" id="IPR050109">
    <property type="entry name" value="HTH-type_TetR-like_transc_reg"/>
</dbReference>
<dbReference type="PANTHER" id="PTHR30055">
    <property type="entry name" value="HTH-TYPE TRANSCRIPTIONAL REGULATOR RUTR"/>
    <property type="match status" value="1"/>
</dbReference>
<comment type="caution">
    <text evidence="4">The sequence shown here is derived from an EMBL/GenBank/DDBJ whole genome shotgun (WGS) entry which is preliminary data.</text>
</comment>
<organism evidence="4 5">
    <name type="scientific">Streptomyces chengmaiensis</name>
    <dbReference type="NCBI Taxonomy" id="3040919"/>
    <lineage>
        <taxon>Bacteria</taxon>
        <taxon>Bacillati</taxon>
        <taxon>Actinomycetota</taxon>
        <taxon>Actinomycetes</taxon>
        <taxon>Kitasatosporales</taxon>
        <taxon>Streptomycetaceae</taxon>
        <taxon>Streptomyces</taxon>
    </lineage>
</organism>
<gene>
    <name evidence="4" type="ORF">QCN29_02135</name>
</gene>
<dbReference type="Gene3D" id="1.10.357.10">
    <property type="entry name" value="Tetracycline Repressor, domain 2"/>
    <property type="match status" value="1"/>
</dbReference>
<protein>
    <submittedName>
        <fullName evidence="4">TetR family transcriptional regulator</fullName>
    </submittedName>
</protein>
<reference evidence="4 5" key="1">
    <citation type="submission" date="2023-04" db="EMBL/GenBank/DDBJ databases">
        <title>Streptomyces chengmaiensis sp. nov. isolated from the stem of mangrove plant in Hainan.</title>
        <authorList>
            <person name="Huang X."/>
            <person name="Zhou S."/>
            <person name="Chu X."/>
            <person name="Xie Y."/>
            <person name="Lin Y."/>
        </authorList>
    </citation>
    <scope>NUCLEOTIDE SEQUENCE [LARGE SCALE GENOMIC DNA]</scope>
    <source>
        <strain evidence="4 5">HNM0663</strain>
    </source>
</reference>
<accession>A0ABT6HIA9</accession>
<name>A0ABT6HIA9_9ACTN</name>
<keyword evidence="5" id="KW-1185">Reference proteome</keyword>
<feature type="domain" description="HTH tetR-type" evidence="3">
    <location>
        <begin position="12"/>
        <end position="72"/>
    </location>
</feature>
<evidence type="ECO:0000313" key="4">
    <source>
        <dbReference type="EMBL" id="MDH2387604.1"/>
    </source>
</evidence>
<dbReference type="PANTHER" id="PTHR30055:SF235">
    <property type="entry name" value="TRANSCRIPTIONAL REGULATORY PROTEIN"/>
    <property type="match status" value="1"/>
</dbReference>